<sequence length="360" mass="42613">MEFLQNIFYYWTDSLDPRLLYMPIINSTYQLPLIIFAYMYFVLVCGPRYMKNRPPYSLKTFIKLYNIVQFVANMWLVYSFVNAGIVIRKLFCPVEMDYTRNPVTTKLIRCAWGYFLLKLLDYVETVIFVLRKKNNQVSVLHVYHHVSTAIIAWLGIRYYCTAPMILICIINSFVHSVMYIYYFLASCGPDTQKMIAPMKPWITIMQMITVILWWTLLLKILDLTETVLFVLRKKNEQISVLHIYHHVSTVIIICIFMKYTANEIITLVPLLNCSVHFIMYNYYLFSSFGPRIRMIIAPCKRYITIIQMVQFCILIAYAAQSSLSDCKSVRNLGYIFILNVTINLCLFYKFYQRTYITKAK</sequence>
<evidence type="ECO:0000256" key="10">
    <source>
        <dbReference type="RuleBase" id="RU361115"/>
    </source>
</evidence>
<keyword evidence="6 10" id="KW-1133">Transmembrane helix</keyword>
<feature type="transmembrane region" description="Helical" evidence="10">
    <location>
        <begin position="64"/>
        <end position="91"/>
    </location>
</feature>
<keyword evidence="9 10" id="KW-0275">Fatty acid biosynthesis</keyword>
<keyword evidence="8 10" id="KW-0472">Membrane</keyword>
<evidence type="ECO:0000256" key="6">
    <source>
        <dbReference type="ARBA" id="ARBA00022989"/>
    </source>
</evidence>
<dbReference type="GO" id="GO:0030148">
    <property type="term" value="P:sphingolipid biosynthetic process"/>
    <property type="evidence" value="ECO:0007669"/>
    <property type="project" value="TreeGrafter"/>
</dbReference>
<proteinExistence type="inferred from homology"/>
<dbReference type="PANTHER" id="PTHR11157:SF69">
    <property type="entry name" value="ELONGATION OF VERY LONG CHAIN FATTY ACIDS PROTEIN 7"/>
    <property type="match status" value="1"/>
</dbReference>
<gene>
    <name evidence="11" type="ORF">EAI_03876</name>
</gene>
<dbReference type="EMBL" id="GL453383">
    <property type="protein sequence ID" value="EFN76074.1"/>
    <property type="molecule type" value="Genomic_DNA"/>
</dbReference>
<dbReference type="InterPro" id="IPR002076">
    <property type="entry name" value="ELO_fam"/>
</dbReference>
<dbReference type="GO" id="GO:0042761">
    <property type="term" value="P:very long-chain fatty acid biosynthetic process"/>
    <property type="evidence" value="ECO:0007669"/>
    <property type="project" value="TreeGrafter"/>
</dbReference>
<keyword evidence="4 10" id="KW-0812">Transmembrane</keyword>
<dbReference type="AlphaFoldDB" id="E2C7J8"/>
<comment type="catalytic activity">
    <reaction evidence="10">
        <text>a very-long-chain acyl-CoA + malonyl-CoA + H(+) = a very-long-chain 3-oxoacyl-CoA + CO2 + CoA</text>
        <dbReference type="Rhea" id="RHEA:32727"/>
        <dbReference type="ChEBI" id="CHEBI:15378"/>
        <dbReference type="ChEBI" id="CHEBI:16526"/>
        <dbReference type="ChEBI" id="CHEBI:57287"/>
        <dbReference type="ChEBI" id="CHEBI:57384"/>
        <dbReference type="ChEBI" id="CHEBI:90725"/>
        <dbReference type="ChEBI" id="CHEBI:90736"/>
        <dbReference type="EC" id="2.3.1.199"/>
    </reaction>
</comment>
<dbReference type="Pfam" id="PF01151">
    <property type="entry name" value="ELO"/>
    <property type="match status" value="1"/>
</dbReference>
<dbReference type="PANTHER" id="PTHR11157">
    <property type="entry name" value="FATTY ACID ACYL TRANSFERASE-RELATED"/>
    <property type="match status" value="1"/>
</dbReference>
<dbReference type="Proteomes" id="UP000008237">
    <property type="component" value="Unassembled WGS sequence"/>
</dbReference>
<evidence type="ECO:0000256" key="8">
    <source>
        <dbReference type="ARBA" id="ARBA00023136"/>
    </source>
</evidence>
<dbReference type="GO" id="GO:0034626">
    <property type="term" value="P:fatty acid elongation, polyunsaturated fatty acid"/>
    <property type="evidence" value="ECO:0007669"/>
    <property type="project" value="TreeGrafter"/>
</dbReference>
<dbReference type="GO" id="GO:0034625">
    <property type="term" value="P:fatty acid elongation, monounsaturated fatty acid"/>
    <property type="evidence" value="ECO:0007669"/>
    <property type="project" value="TreeGrafter"/>
</dbReference>
<feature type="transmembrane region" description="Helical" evidence="10">
    <location>
        <begin position="332"/>
        <end position="351"/>
    </location>
</feature>
<comment type="subcellular location">
    <subcellularLocation>
        <location evidence="1">Membrane</location>
        <topology evidence="1">Multi-pass membrane protein</topology>
    </subcellularLocation>
</comment>
<keyword evidence="5 10" id="KW-0276">Fatty acid metabolism</keyword>
<reference evidence="11 12" key="1">
    <citation type="journal article" date="2010" name="Science">
        <title>Genomic comparison of the ants Camponotus floridanus and Harpegnathos saltator.</title>
        <authorList>
            <person name="Bonasio R."/>
            <person name="Zhang G."/>
            <person name="Ye C."/>
            <person name="Mutti N.S."/>
            <person name="Fang X."/>
            <person name="Qin N."/>
            <person name="Donahue G."/>
            <person name="Yang P."/>
            <person name="Li Q."/>
            <person name="Li C."/>
            <person name="Zhang P."/>
            <person name="Huang Z."/>
            <person name="Berger S.L."/>
            <person name="Reinberg D."/>
            <person name="Wang J."/>
            <person name="Liebig J."/>
        </authorList>
    </citation>
    <scope>NUCLEOTIDE SEQUENCE [LARGE SCALE GENOMIC DNA]</scope>
    <source>
        <strain evidence="11 12">R22 G/1</strain>
    </source>
</reference>
<feature type="transmembrane region" description="Helical" evidence="10">
    <location>
        <begin position="164"/>
        <end position="184"/>
    </location>
</feature>
<dbReference type="OMA" id="YWIPNYM"/>
<keyword evidence="7 10" id="KW-0443">Lipid metabolism</keyword>
<evidence type="ECO:0000256" key="2">
    <source>
        <dbReference type="ARBA" id="ARBA00022516"/>
    </source>
</evidence>
<accession>E2C7J8</accession>
<feature type="transmembrane region" description="Helical" evidence="10">
    <location>
        <begin position="243"/>
        <end position="261"/>
    </location>
</feature>
<keyword evidence="12" id="KW-1185">Reference proteome</keyword>
<dbReference type="InParanoid" id="E2C7J8"/>
<dbReference type="GO" id="GO:0009922">
    <property type="term" value="F:fatty acid elongase activity"/>
    <property type="evidence" value="ECO:0007669"/>
    <property type="project" value="UniProtKB-EC"/>
</dbReference>
<evidence type="ECO:0000256" key="5">
    <source>
        <dbReference type="ARBA" id="ARBA00022832"/>
    </source>
</evidence>
<feature type="transmembrane region" description="Helical" evidence="10">
    <location>
        <begin position="267"/>
        <end position="290"/>
    </location>
</feature>
<keyword evidence="2 10" id="KW-0444">Lipid biosynthesis</keyword>
<dbReference type="EC" id="2.3.1.199" evidence="10"/>
<dbReference type="GO" id="GO:0005789">
    <property type="term" value="C:endoplasmic reticulum membrane"/>
    <property type="evidence" value="ECO:0007669"/>
    <property type="project" value="TreeGrafter"/>
</dbReference>
<dbReference type="GO" id="GO:0019367">
    <property type="term" value="P:fatty acid elongation, saturated fatty acid"/>
    <property type="evidence" value="ECO:0007669"/>
    <property type="project" value="TreeGrafter"/>
</dbReference>
<feature type="transmembrane region" description="Helical" evidence="10">
    <location>
        <begin position="20"/>
        <end position="43"/>
    </location>
</feature>
<name>E2C7J8_HARSA</name>
<keyword evidence="3 10" id="KW-0808">Transferase</keyword>
<feature type="transmembrane region" description="Helical" evidence="10">
    <location>
        <begin position="302"/>
        <end position="320"/>
    </location>
</feature>
<evidence type="ECO:0000256" key="4">
    <source>
        <dbReference type="ARBA" id="ARBA00022692"/>
    </source>
</evidence>
<organism evidence="12">
    <name type="scientific">Harpegnathos saltator</name>
    <name type="common">Jerdon's jumping ant</name>
    <dbReference type="NCBI Taxonomy" id="610380"/>
    <lineage>
        <taxon>Eukaryota</taxon>
        <taxon>Metazoa</taxon>
        <taxon>Ecdysozoa</taxon>
        <taxon>Arthropoda</taxon>
        <taxon>Hexapoda</taxon>
        <taxon>Insecta</taxon>
        <taxon>Pterygota</taxon>
        <taxon>Neoptera</taxon>
        <taxon>Endopterygota</taxon>
        <taxon>Hymenoptera</taxon>
        <taxon>Apocrita</taxon>
        <taxon>Aculeata</taxon>
        <taxon>Formicoidea</taxon>
        <taxon>Formicidae</taxon>
        <taxon>Ponerinae</taxon>
        <taxon>Ponerini</taxon>
        <taxon>Harpegnathos</taxon>
    </lineage>
</organism>
<evidence type="ECO:0000256" key="3">
    <source>
        <dbReference type="ARBA" id="ARBA00022679"/>
    </source>
</evidence>
<comment type="similarity">
    <text evidence="10">Belongs to the ELO family.</text>
</comment>
<evidence type="ECO:0000313" key="11">
    <source>
        <dbReference type="EMBL" id="EFN76074.1"/>
    </source>
</evidence>
<evidence type="ECO:0000256" key="9">
    <source>
        <dbReference type="ARBA" id="ARBA00023160"/>
    </source>
</evidence>
<evidence type="ECO:0000256" key="1">
    <source>
        <dbReference type="ARBA" id="ARBA00004141"/>
    </source>
</evidence>
<protein>
    <recommendedName>
        <fullName evidence="10">Elongation of very long chain fatty acids protein</fullName>
        <ecNumber evidence="10">2.3.1.199</ecNumber>
    </recommendedName>
    <alternativeName>
        <fullName evidence="10">Very-long-chain 3-oxoacyl-CoA synthase</fullName>
    </alternativeName>
</protein>
<comment type="caution">
    <text evidence="10">Lacks conserved residue(s) required for the propagation of feature annotation.</text>
</comment>
<evidence type="ECO:0000313" key="12">
    <source>
        <dbReference type="Proteomes" id="UP000008237"/>
    </source>
</evidence>
<dbReference type="STRING" id="610380.E2C7J8"/>
<dbReference type="OrthoDB" id="434092at2759"/>
<feature type="transmembrane region" description="Helical" evidence="10">
    <location>
        <begin position="204"/>
        <end position="231"/>
    </location>
</feature>
<evidence type="ECO:0000256" key="7">
    <source>
        <dbReference type="ARBA" id="ARBA00023098"/>
    </source>
</evidence>